<keyword evidence="2" id="KW-1185">Reference proteome</keyword>
<dbReference type="Proteomes" id="UP001433268">
    <property type="component" value="Unassembled WGS sequence"/>
</dbReference>
<evidence type="ECO:0000313" key="2">
    <source>
        <dbReference type="Proteomes" id="UP001433268"/>
    </source>
</evidence>
<proteinExistence type="predicted"/>
<reference evidence="1 2" key="1">
    <citation type="submission" date="2023-01" db="EMBL/GenBank/DDBJ databases">
        <title>Analysis of 21 Apiospora genomes using comparative genomics revels a genus with tremendous synthesis potential of carbohydrate active enzymes and secondary metabolites.</title>
        <authorList>
            <person name="Sorensen T."/>
        </authorList>
    </citation>
    <scope>NUCLEOTIDE SEQUENCE [LARGE SCALE GENOMIC DNA]</scope>
    <source>
        <strain evidence="1 2">CBS 114990</strain>
    </source>
</reference>
<dbReference type="RefSeq" id="XP_066665133.1">
    <property type="nucleotide sequence ID" value="XM_066815843.1"/>
</dbReference>
<gene>
    <name evidence="1" type="ORF">PG997_011528</name>
</gene>
<dbReference type="GeneID" id="92048903"/>
<evidence type="ECO:0000313" key="1">
    <source>
        <dbReference type="EMBL" id="KAK8071325.1"/>
    </source>
</evidence>
<dbReference type="EMBL" id="JAQQWN010000008">
    <property type="protein sequence ID" value="KAK8071325.1"/>
    <property type="molecule type" value="Genomic_DNA"/>
</dbReference>
<accession>A0ABR1VJD6</accession>
<organism evidence="1 2">
    <name type="scientific">Apiospora hydei</name>
    <dbReference type="NCBI Taxonomy" id="1337664"/>
    <lineage>
        <taxon>Eukaryota</taxon>
        <taxon>Fungi</taxon>
        <taxon>Dikarya</taxon>
        <taxon>Ascomycota</taxon>
        <taxon>Pezizomycotina</taxon>
        <taxon>Sordariomycetes</taxon>
        <taxon>Xylariomycetidae</taxon>
        <taxon>Amphisphaeriales</taxon>
        <taxon>Apiosporaceae</taxon>
        <taxon>Apiospora</taxon>
    </lineage>
</organism>
<protein>
    <submittedName>
        <fullName evidence="1">Uncharacterized protein</fullName>
    </submittedName>
</protein>
<name>A0ABR1VJD6_9PEZI</name>
<sequence length="169" mass="18460">MRTGADTQEGGGPQALRKLQIWKAETASLLLSPATSKAYVTGNMEDERQIQGEIVRLGLKAFPYRLFYYMPDWEDWRDCVLYLIEQVVKLDLEISKQGAHIDWVFDLVGNTVPGAAAAVPSSSSSSVGGQQAMKPVITVPALTKLGKSNGEDLDKETKVLLQAEEASAF</sequence>
<comment type="caution">
    <text evidence="1">The sequence shown here is derived from an EMBL/GenBank/DDBJ whole genome shotgun (WGS) entry which is preliminary data.</text>
</comment>